<proteinExistence type="predicted"/>
<evidence type="ECO:0000256" key="1">
    <source>
        <dbReference type="SAM" id="MobiDB-lite"/>
    </source>
</evidence>
<organism evidence="3 4">
    <name type="scientific">Elsinoe australis</name>
    <dbReference type="NCBI Taxonomy" id="40998"/>
    <lineage>
        <taxon>Eukaryota</taxon>
        <taxon>Fungi</taxon>
        <taxon>Dikarya</taxon>
        <taxon>Ascomycota</taxon>
        <taxon>Pezizomycotina</taxon>
        <taxon>Dothideomycetes</taxon>
        <taxon>Dothideomycetidae</taxon>
        <taxon>Myriangiales</taxon>
        <taxon>Elsinoaceae</taxon>
        <taxon>Elsinoe</taxon>
    </lineage>
</organism>
<feature type="transmembrane region" description="Helical" evidence="2">
    <location>
        <begin position="20"/>
        <end position="41"/>
    </location>
</feature>
<accession>A0A2P8A0E8</accession>
<evidence type="ECO:0000313" key="4">
    <source>
        <dbReference type="Proteomes" id="UP000243723"/>
    </source>
</evidence>
<name>A0A2P8A0E8_9PEZI</name>
<evidence type="ECO:0008006" key="5">
    <source>
        <dbReference type="Google" id="ProtNLM"/>
    </source>
</evidence>
<dbReference type="Pfam" id="PF08636">
    <property type="entry name" value="Pkr1"/>
    <property type="match status" value="1"/>
</dbReference>
<keyword evidence="2" id="KW-1133">Transmembrane helix</keyword>
<dbReference type="InterPro" id="IPR013945">
    <property type="entry name" value="Pkr1"/>
</dbReference>
<feature type="region of interest" description="Disordered" evidence="1">
    <location>
        <begin position="75"/>
        <end position="171"/>
    </location>
</feature>
<feature type="transmembrane region" description="Helical" evidence="2">
    <location>
        <begin position="48"/>
        <end position="66"/>
    </location>
</feature>
<keyword evidence="2" id="KW-0812">Transmembrane</keyword>
<dbReference type="AlphaFoldDB" id="A0A2P8A0E8"/>
<sequence length="171" mass="18571">MADFLANLWSSIFTPGPTPTLLIATNATFFLLQTVLFALLVATYSIHFVILSLLCAGLWVSINWFASELQKAQAQAEADKAKEQKRAERAEGEKTEGDEARLAEEGDDEAGLGTETEVEGGAKARRSMRTKQQTVEGTATGREAEAATRRRGGEAGESSTDSEWEKVEGDR</sequence>
<dbReference type="PANTHER" id="PTHR28251:SF1">
    <property type="entry name" value="V-TYPE ATPASE ASSEMBLY FACTOR PKR1"/>
    <property type="match status" value="1"/>
</dbReference>
<keyword evidence="2" id="KW-0472">Membrane</keyword>
<dbReference type="STRING" id="40998.A0A2P8A0E8"/>
<evidence type="ECO:0000256" key="2">
    <source>
        <dbReference type="SAM" id="Phobius"/>
    </source>
</evidence>
<reference evidence="3 4" key="1">
    <citation type="submission" date="2017-05" db="EMBL/GenBank/DDBJ databases">
        <title>Draft genome sequence of Elsinoe australis.</title>
        <authorList>
            <person name="Cheng Q."/>
        </authorList>
    </citation>
    <scope>NUCLEOTIDE SEQUENCE [LARGE SCALE GENOMIC DNA]</scope>
    <source>
        <strain evidence="3 4">NL1</strain>
    </source>
</reference>
<comment type="caution">
    <text evidence="3">The sequence shown here is derived from an EMBL/GenBank/DDBJ whole genome shotgun (WGS) entry which is preliminary data.</text>
</comment>
<feature type="compositionally biased region" description="Basic and acidic residues" evidence="1">
    <location>
        <begin position="77"/>
        <end position="104"/>
    </location>
</feature>
<feature type="compositionally biased region" description="Basic and acidic residues" evidence="1">
    <location>
        <begin position="142"/>
        <end position="154"/>
    </location>
</feature>
<dbReference type="Proteomes" id="UP000243723">
    <property type="component" value="Unassembled WGS sequence"/>
</dbReference>
<gene>
    <name evidence="3" type="ORF">B9Z65_7743</name>
</gene>
<evidence type="ECO:0000313" key="3">
    <source>
        <dbReference type="EMBL" id="PSK53937.1"/>
    </source>
</evidence>
<dbReference type="GO" id="GO:0005789">
    <property type="term" value="C:endoplasmic reticulum membrane"/>
    <property type="evidence" value="ECO:0007669"/>
    <property type="project" value="TreeGrafter"/>
</dbReference>
<dbReference type="GO" id="GO:0070072">
    <property type="term" value="P:vacuolar proton-transporting V-type ATPase complex assembly"/>
    <property type="evidence" value="ECO:0007669"/>
    <property type="project" value="InterPro"/>
</dbReference>
<dbReference type="OrthoDB" id="9626941at2759"/>
<dbReference type="PANTHER" id="PTHR28251">
    <property type="entry name" value="V-TYPE ATPASE ASSEMBLY FACTOR PKR1"/>
    <property type="match status" value="1"/>
</dbReference>
<keyword evidence="4" id="KW-1185">Reference proteome</keyword>
<dbReference type="EMBL" id="NHZQ01000087">
    <property type="protein sequence ID" value="PSK53937.1"/>
    <property type="molecule type" value="Genomic_DNA"/>
</dbReference>
<protein>
    <recommendedName>
        <fullName evidence="5">V-type ATPase assembly factor PKR1</fullName>
    </recommendedName>
</protein>